<comment type="subcellular location">
    <subcellularLocation>
        <location evidence="4">Cytoplasm</location>
    </subcellularLocation>
</comment>
<keyword evidence="6" id="KW-1185">Reference proteome</keyword>
<feature type="binding site" evidence="4">
    <location>
        <position position="4"/>
    </location>
    <ligand>
        <name>pyridoxal 5'-phosphate</name>
        <dbReference type="ChEBI" id="CHEBI:597326"/>
    </ligand>
</feature>
<dbReference type="GO" id="GO:0097053">
    <property type="term" value="P:L-kynurenine catabolic process"/>
    <property type="evidence" value="ECO:0007669"/>
    <property type="project" value="UniProtKB-UniRule"/>
</dbReference>
<dbReference type="Pfam" id="PF22580">
    <property type="entry name" value="KYNU_C"/>
    <property type="match status" value="1"/>
</dbReference>
<comment type="catalytic activity">
    <reaction evidence="4">
        <text>L-kynurenine + H2O = anthranilate + L-alanine + H(+)</text>
        <dbReference type="Rhea" id="RHEA:16813"/>
        <dbReference type="ChEBI" id="CHEBI:15377"/>
        <dbReference type="ChEBI" id="CHEBI:15378"/>
        <dbReference type="ChEBI" id="CHEBI:16567"/>
        <dbReference type="ChEBI" id="CHEBI:57959"/>
        <dbReference type="ChEBI" id="CHEBI:57972"/>
        <dbReference type="EC" id="3.7.1.3"/>
    </reaction>
</comment>
<gene>
    <name evidence="4" type="primary">KYNU</name>
    <name evidence="5" type="ORF">PACLA_8A046130</name>
</gene>
<sequence length="335" mass="37748">MNTLSVNLHILMVPFYRPTPDRHKILIEGKSFPSDYYAVDSQIKFHGFDPAVSLVEVVPRENESCLRTEDILKIIEEQGDSIALIMFAGVQYYTGQLFDMKAITEAGHKKGCIVGFDLAHAAGNVELSLHDWNVDFACWCTYKYLNAGPGGIAGVFVHEKHGRNFDLPRFAGWWGHDKTSRFQMEHKFVPLHGAAGFQMSNPPVFQTVSLLSSLKVHTRATMSALRKKSLLLTGYMEYLLTSITDQDNEGSSPGKSCIKVITPSNPADRGAQLSLMFPFNIDEFFAELQKRGVVVDERKPNVIRVAAVPIYNSFMDVYKFYKNIKECYGIVYAKR</sequence>
<organism evidence="5 6">
    <name type="scientific">Paramuricea clavata</name>
    <name type="common">Red gorgonian</name>
    <name type="synonym">Violescent sea-whip</name>
    <dbReference type="NCBI Taxonomy" id="317549"/>
    <lineage>
        <taxon>Eukaryota</taxon>
        <taxon>Metazoa</taxon>
        <taxon>Cnidaria</taxon>
        <taxon>Anthozoa</taxon>
        <taxon>Octocorallia</taxon>
        <taxon>Malacalcyonacea</taxon>
        <taxon>Plexauridae</taxon>
        <taxon>Paramuricea</taxon>
    </lineage>
</organism>
<proteinExistence type="inferred from homology"/>
<dbReference type="NCBIfam" id="TIGR01814">
    <property type="entry name" value="kynureninase"/>
    <property type="match status" value="1"/>
</dbReference>
<feature type="binding site" evidence="4">
    <location>
        <position position="142"/>
    </location>
    <ligand>
        <name>pyridoxal 5'-phosphate</name>
        <dbReference type="ChEBI" id="CHEBI:597326"/>
    </ligand>
</feature>
<dbReference type="Gene3D" id="3.40.640.10">
    <property type="entry name" value="Type I PLP-dependent aspartate aminotransferase-like (Major domain)"/>
    <property type="match status" value="1"/>
</dbReference>
<dbReference type="EMBL" id="CACRXK020002160">
    <property type="protein sequence ID" value="CAB3992970.1"/>
    <property type="molecule type" value="Genomic_DNA"/>
</dbReference>
<feature type="binding site" evidence="4">
    <location>
        <position position="201"/>
    </location>
    <ligand>
        <name>pyridoxal 5'-phosphate</name>
        <dbReference type="ChEBI" id="CHEBI:597326"/>
    </ligand>
</feature>
<dbReference type="InterPro" id="IPR015422">
    <property type="entry name" value="PyrdxlP-dep_Trfase_small"/>
</dbReference>
<dbReference type="PANTHER" id="PTHR14084:SF0">
    <property type="entry name" value="KYNURENINASE"/>
    <property type="match status" value="1"/>
</dbReference>
<feature type="binding site" evidence="4">
    <location>
        <position position="117"/>
    </location>
    <ligand>
        <name>pyridoxal 5'-phosphate</name>
        <dbReference type="ChEBI" id="CHEBI:597326"/>
    </ligand>
</feature>
<protein>
    <recommendedName>
        <fullName evidence="4">Kynureninase</fullName>
        <ecNumber evidence="4">3.7.1.3</ecNumber>
    </recommendedName>
    <alternativeName>
        <fullName evidence="4">L-kynurenine hydrolase</fullName>
    </alternativeName>
</protein>
<keyword evidence="1 4" id="KW-0662">Pyridine nucleotide biosynthesis</keyword>
<keyword evidence="3 4" id="KW-0663">Pyridoxal phosphate</keyword>
<dbReference type="GO" id="GO:0030429">
    <property type="term" value="F:kynureninase activity"/>
    <property type="evidence" value="ECO:0007669"/>
    <property type="project" value="UniProtKB-UniRule"/>
</dbReference>
<dbReference type="UniPathway" id="UPA00253">
    <property type="reaction ID" value="UER00329"/>
</dbReference>
<dbReference type="FunFam" id="3.40.640.10:FF:000031">
    <property type="entry name" value="Kynureninase"/>
    <property type="match status" value="1"/>
</dbReference>
<evidence type="ECO:0000256" key="3">
    <source>
        <dbReference type="ARBA" id="ARBA00022898"/>
    </source>
</evidence>
<dbReference type="Proteomes" id="UP001152795">
    <property type="component" value="Unassembled WGS sequence"/>
</dbReference>
<comment type="caution">
    <text evidence="4">Lacks conserved residue(s) required for the propagation of feature annotation.</text>
</comment>
<comment type="pathway">
    <text evidence="4">Amino-acid degradation; L-kynurenine degradation; L-alanine and anthranilate from L-kynurenine: step 1/1.</text>
</comment>
<dbReference type="InterPro" id="IPR015424">
    <property type="entry name" value="PyrdxlP-dep_Trfase"/>
</dbReference>
<feature type="binding site" evidence="4">
    <location>
        <position position="5"/>
    </location>
    <ligand>
        <name>pyridoxal 5'-phosphate</name>
        <dbReference type="ChEBI" id="CHEBI:597326"/>
    </ligand>
</feature>
<keyword evidence="2 4" id="KW-0378">Hydrolase</keyword>
<dbReference type="HAMAP" id="MF_01970">
    <property type="entry name" value="Kynureninase"/>
    <property type="match status" value="1"/>
</dbReference>
<dbReference type="InterPro" id="IPR015421">
    <property type="entry name" value="PyrdxlP-dep_Trfase_major"/>
</dbReference>
<dbReference type="InterPro" id="IPR010111">
    <property type="entry name" value="Kynureninase"/>
</dbReference>
<keyword evidence="4" id="KW-0963">Cytoplasm</keyword>
<dbReference type="UniPathway" id="UPA00334">
    <property type="reaction ID" value="UER00455"/>
</dbReference>
<dbReference type="AlphaFoldDB" id="A0A7D9HY30"/>
<dbReference type="SUPFAM" id="SSF53383">
    <property type="entry name" value="PLP-dependent transferases"/>
    <property type="match status" value="1"/>
</dbReference>
<comment type="caution">
    <text evidence="5">The sequence shown here is derived from an EMBL/GenBank/DDBJ whole genome shotgun (WGS) entry which is preliminary data.</text>
</comment>
<comment type="function">
    <text evidence="4">Catalyzes the cleavage of L-kynurenine (L-Kyn) and L-3-hydroxykynurenine (L-3OHKyn) into anthranilic acid (AA) and 3-hydroxyanthranilic acid (3-OHAA), respectively.</text>
</comment>
<dbReference type="GO" id="GO:0019441">
    <property type="term" value="P:L-tryptophan catabolic process to kynurenine"/>
    <property type="evidence" value="ECO:0007669"/>
    <property type="project" value="TreeGrafter"/>
</dbReference>
<comment type="catalytic activity">
    <reaction evidence="4">
        <text>3-hydroxy-L-kynurenine + H2O = 3-hydroxyanthranilate + L-alanine + H(+)</text>
        <dbReference type="Rhea" id="RHEA:25143"/>
        <dbReference type="ChEBI" id="CHEBI:15377"/>
        <dbReference type="ChEBI" id="CHEBI:15378"/>
        <dbReference type="ChEBI" id="CHEBI:36559"/>
        <dbReference type="ChEBI" id="CHEBI:57972"/>
        <dbReference type="ChEBI" id="CHEBI:58125"/>
    </reaction>
</comment>
<dbReference type="Gene3D" id="3.90.1150.10">
    <property type="entry name" value="Aspartate Aminotransferase, domain 1"/>
    <property type="match status" value="1"/>
</dbReference>
<evidence type="ECO:0000256" key="4">
    <source>
        <dbReference type="HAMAP-Rule" id="MF_03017"/>
    </source>
</evidence>
<dbReference type="PANTHER" id="PTHR14084">
    <property type="entry name" value="KYNURENINASE"/>
    <property type="match status" value="1"/>
</dbReference>
<comment type="similarity">
    <text evidence="4">Belongs to the kynureninase family.</text>
</comment>
<dbReference type="PIRSF" id="PIRSF038800">
    <property type="entry name" value="KYNU"/>
    <property type="match status" value="1"/>
</dbReference>
<comment type="cofactor">
    <cofactor evidence="4">
        <name>pyridoxal 5'-phosphate</name>
        <dbReference type="ChEBI" id="CHEBI:597326"/>
    </cofactor>
</comment>
<feature type="binding site" evidence="4">
    <location>
        <begin position="32"/>
        <end position="35"/>
    </location>
    <ligand>
        <name>pyridoxal 5'-phosphate</name>
        <dbReference type="ChEBI" id="CHEBI:597326"/>
    </ligand>
</feature>
<evidence type="ECO:0000313" key="5">
    <source>
        <dbReference type="EMBL" id="CAB3992970.1"/>
    </source>
</evidence>
<dbReference type="GO" id="GO:0005737">
    <property type="term" value="C:cytoplasm"/>
    <property type="evidence" value="ECO:0007669"/>
    <property type="project" value="UniProtKB-SubCell"/>
</dbReference>
<dbReference type="GO" id="GO:0043420">
    <property type="term" value="P:anthranilate metabolic process"/>
    <property type="evidence" value="ECO:0007669"/>
    <property type="project" value="UniProtKB-UniRule"/>
</dbReference>
<reference evidence="5" key="1">
    <citation type="submission" date="2020-04" db="EMBL/GenBank/DDBJ databases">
        <authorList>
            <person name="Alioto T."/>
            <person name="Alioto T."/>
            <person name="Gomez Garrido J."/>
        </authorList>
    </citation>
    <scope>NUCLEOTIDE SEQUENCE</scope>
    <source>
        <strain evidence="5">A484AB</strain>
    </source>
</reference>
<dbReference type="GO" id="GO:0034354">
    <property type="term" value="P:'de novo' NAD+ biosynthetic process from L-tryptophan"/>
    <property type="evidence" value="ECO:0007669"/>
    <property type="project" value="UniProtKB-UniRule"/>
</dbReference>
<comment type="subunit">
    <text evidence="4">Homodimer.</text>
</comment>
<feature type="binding site" evidence="4">
    <location>
        <position position="173"/>
    </location>
    <ligand>
        <name>pyridoxal 5'-phosphate</name>
        <dbReference type="ChEBI" id="CHEBI:597326"/>
    </ligand>
</feature>
<dbReference type="EC" id="3.7.1.3" evidence="4"/>
<dbReference type="OrthoDB" id="5978656at2759"/>
<comment type="pathway">
    <text evidence="4">Cofactor biosynthesis; NAD(+) biosynthesis; quinolinate from L-kynurenine: step 2/3.</text>
</comment>
<evidence type="ECO:0000256" key="2">
    <source>
        <dbReference type="ARBA" id="ARBA00022801"/>
    </source>
</evidence>
<dbReference type="GO" id="GO:0019805">
    <property type="term" value="P:quinolinate biosynthetic process"/>
    <property type="evidence" value="ECO:0007669"/>
    <property type="project" value="UniProtKB-UniRule"/>
</dbReference>
<dbReference type="GO" id="GO:0030170">
    <property type="term" value="F:pyridoxal phosphate binding"/>
    <property type="evidence" value="ECO:0007669"/>
    <property type="project" value="UniProtKB-UniRule"/>
</dbReference>
<accession>A0A7D9HY30</accession>
<feature type="binding site" evidence="4">
    <location>
        <position position="120"/>
    </location>
    <ligand>
        <name>pyridoxal 5'-phosphate</name>
        <dbReference type="ChEBI" id="CHEBI:597326"/>
    </ligand>
</feature>
<evidence type="ECO:0000313" key="6">
    <source>
        <dbReference type="Proteomes" id="UP001152795"/>
    </source>
</evidence>
<evidence type="ECO:0000256" key="1">
    <source>
        <dbReference type="ARBA" id="ARBA00022642"/>
    </source>
</evidence>
<feature type="modified residue" description="N6-(pyridoxal phosphate)lysine" evidence="4">
    <location>
        <position position="143"/>
    </location>
</feature>
<name>A0A7D9HY30_PARCT</name>